<sequence length="150" mass="15238">MSVVSRVGGRPDGDGQYWLWRASIVVFGAAVFALATLTLASVPFRGASWLAPAYYAVIPVALVAPALPAATRGMRGRGPAIAVALGAVPGSVWAVAAVVARGVTRSLGRTPPTGDAPLWGVVLYFVVAGVVVAGVGYALGRTGRAVRGRL</sequence>
<evidence type="ECO:0000256" key="1">
    <source>
        <dbReference type="SAM" id="Phobius"/>
    </source>
</evidence>
<comment type="caution">
    <text evidence="2">The sequence shown here is derived from an EMBL/GenBank/DDBJ whole genome shotgun (WGS) entry which is preliminary data.</text>
</comment>
<dbReference type="AlphaFoldDB" id="A0ABD5X2L8"/>
<evidence type="ECO:0000313" key="2">
    <source>
        <dbReference type="EMBL" id="MFC7097406.1"/>
    </source>
</evidence>
<keyword evidence="1" id="KW-1133">Transmembrane helix</keyword>
<organism evidence="2 3">
    <name type="scientific">Halobaculum marinum</name>
    <dbReference type="NCBI Taxonomy" id="3031996"/>
    <lineage>
        <taxon>Archaea</taxon>
        <taxon>Methanobacteriati</taxon>
        <taxon>Methanobacteriota</taxon>
        <taxon>Stenosarchaea group</taxon>
        <taxon>Halobacteria</taxon>
        <taxon>Halobacteriales</taxon>
        <taxon>Haloferacaceae</taxon>
        <taxon>Halobaculum</taxon>
    </lineage>
</organism>
<feature type="transmembrane region" description="Helical" evidence="1">
    <location>
        <begin position="18"/>
        <end position="40"/>
    </location>
</feature>
<dbReference type="Proteomes" id="UP001596388">
    <property type="component" value="Unassembled WGS sequence"/>
</dbReference>
<keyword evidence="1" id="KW-0812">Transmembrane</keyword>
<protein>
    <submittedName>
        <fullName evidence="2">Uncharacterized protein</fullName>
    </submittedName>
</protein>
<keyword evidence="3" id="KW-1185">Reference proteome</keyword>
<accession>A0ABD5X2L8</accession>
<dbReference type="EMBL" id="JBHTAG010000003">
    <property type="protein sequence ID" value="MFC7097406.1"/>
    <property type="molecule type" value="Genomic_DNA"/>
</dbReference>
<keyword evidence="1" id="KW-0472">Membrane</keyword>
<feature type="transmembrane region" description="Helical" evidence="1">
    <location>
        <begin position="82"/>
        <end position="104"/>
    </location>
</feature>
<reference evidence="2 3" key="1">
    <citation type="journal article" date="2019" name="Int. J. Syst. Evol. Microbiol.">
        <title>The Global Catalogue of Microorganisms (GCM) 10K type strain sequencing project: providing services to taxonomists for standard genome sequencing and annotation.</title>
        <authorList>
            <consortium name="The Broad Institute Genomics Platform"/>
            <consortium name="The Broad Institute Genome Sequencing Center for Infectious Disease"/>
            <person name="Wu L."/>
            <person name="Ma J."/>
        </authorList>
    </citation>
    <scope>NUCLEOTIDE SEQUENCE [LARGE SCALE GENOMIC DNA]</scope>
    <source>
        <strain evidence="2 3">DT55</strain>
    </source>
</reference>
<feature type="transmembrane region" description="Helical" evidence="1">
    <location>
        <begin position="116"/>
        <end position="140"/>
    </location>
</feature>
<evidence type="ECO:0000313" key="3">
    <source>
        <dbReference type="Proteomes" id="UP001596388"/>
    </source>
</evidence>
<name>A0ABD5X2L8_9EURY</name>
<proteinExistence type="predicted"/>
<feature type="transmembrane region" description="Helical" evidence="1">
    <location>
        <begin position="52"/>
        <end position="70"/>
    </location>
</feature>
<gene>
    <name evidence="2" type="ORF">ACFQKD_08820</name>
</gene>